<evidence type="ECO:0000256" key="7">
    <source>
        <dbReference type="SAM" id="Phobius"/>
    </source>
</evidence>
<gene>
    <name evidence="9" type="ORF">L9S41_07010</name>
</gene>
<organism evidence="9 10">
    <name type="scientific">Geoalkalibacter halelectricus</name>
    <dbReference type="NCBI Taxonomy" id="2847045"/>
    <lineage>
        <taxon>Bacteria</taxon>
        <taxon>Pseudomonadati</taxon>
        <taxon>Thermodesulfobacteriota</taxon>
        <taxon>Desulfuromonadia</taxon>
        <taxon>Desulfuromonadales</taxon>
        <taxon>Geoalkalibacteraceae</taxon>
        <taxon>Geoalkalibacter</taxon>
    </lineage>
</organism>
<dbReference type="InterPro" id="IPR050925">
    <property type="entry name" value="Rhomboid_protease_S54"/>
</dbReference>
<evidence type="ECO:0000256" key="3">
    <source>
        <dbReference type="ARBA" id="ARBA00022692"/>
    </source>
</evidence>
<accession>A0ABY5ZPX5</accession>
<keyword evidence="9" id="KW-0645">Protease</keyword>
<dbReference type="Proteomes" id="UP001060414">
    <property type="component" value="Chromosome"/>
</dbReference>
<feature type="transmembrane region" description="Helical" evidence="7">
    <location>
        <begin position="286"/>
        <end position="307"/>
    </location>
</feature>
<dbReference type="RefSeq" id="WP_260749510.1">
    <property type="nucleotide sequence ID" value="NZ_CP092109.1"/>
</dbReference>
<keyword evidence="6 7" id="KW-0472">Membrane</keyword>
<dbReference type="Pfam" id="PF01694">
    <property type="entry name" value="Rhomboid"/>
    <property type="match status" value="1"/>
</dbReference>
<feature type="transmembrane region" description="Helical" evidence="7">
    <location>
        <begin position="235"/>
        <end position="251"/>
    </location>
</feature>
<dbReference type="EMBL" id="CP092109">
    <property type="protein sequence ID" value="UWZ81138.1"/>
    <property type="molecule type" value="Genomic_DNA"/>
</dbReference>
<sequence>MTTESPSEDEYEIVPTDILPGCGHALSAGQARTWTLVLEARQVPHRLLRREWGWAICVPAECRQRAEYEIRTYEEKNRNWPPVTAPQQSRDNIRETLCVLLLLAIFHNLILLDPGPLGLRTAQWYEQGAAHVAAIRDGEWWRLLTALTLHTGWRHLAGNLAIGGLFAARLCAQVGTGWGWALILVSGAAGNFLNALMQTGNHRAVGASTAVFGCIGLLCALATRQRHRAQNWRRFLPLAAGAALLAMLGAGGENTDLGAHLFGFLAGIGIGAILPKAISGDQAAHLPFSTAAGLAAPTLLILAWTLALRPIF</sequence>
<reference evidence="9" key="1">
    <citation type="journal article" date="2022" name="Environ. Microbiol.">
        <title>Geoalkalibacter halelectricus SAP #1 sp. nov. possessing extracellular electron transfer and mineral#reducing capabilities from a haloalkaline environment.</title>
        <authorList>
            <person name="Yadav S."/>
            <person name="Singh R."/>
            <person name="Sundharam S.S."/>
            <person name="Chaudhary S."/>
            <person name="Krishnamurthi S."/>
            <person name="Patil S.A."/>
        </authorList>
    </citation>
    <scope>NUCLEOTIDE SEQUENCE</scope>
    <source>
        <strain evidence="9">SAP-1</strain>
    </source>
</reference>
<feature type="transmembrane region" description="Helical" evidence="7">
    <location>
        <begin position="203"/>
        <end position="223"/>
    </location>
</feature>
<dbReference type="GO" id="GO:0006508">
    <property type="term" value="P:proteolysis"/>
    <property type="evidence" value="ECO:0007669"/>
    <property type="project" value="UniProtKB-KW"/>
</dbReference>
<dbReference type="PANTHER" id="PTHR43731">
    <property type="entry name" value="RHOMBOID PROTEASE"/>
    <property type="match status" value="1"/>
</dbReference>
<evidence type="ECO:0000256" key="4">
    <source>
        <dbReference type="ARBA" id="ARBA00022801"/>
    </source>
</evidence>
<dbReference type="GO" id="GO:0008233">
    <property type="term" value="F:peptidase activity"/>
    <property type="evidence" value="ECO:0007669"/>
    <property type="project" value="UniProtKB-KW"/>
</dbReference>
<dbReference type="InterPro" id="IPR035952">
    <property type="entry name" value="Rhomboid-like_sf"/>
</dbReference>
<keyword evidence="5 7" id="KW-1133">Transmembrane helix</keyword>
<feature type="transmembrane region" description="Helical" evidence="7">
    <location>
        <begin position="257"/>
        <end position="274"/>
    </location>
</feature>
<comment type="subcellular location">
    <subcellularLocation>
        <location evidence="1">Membrane</location>
        <topology evidence="1">Multi-pass membrane protein</topology>
    </subcellularLocation>
</comment>
<protein>
    <submittedName>
        <fullName evidence="9">Rhomboid family intramembrane serine protease</fullName>
    </submittedName>
</protein>
<evidence type="ECO:0000313" key="10">
    <source>
        <dbReference type="Proteomes" id="UP001060414"/>
    </source>
</evidence>
<keyword evidence="10" id="KW-1185">Reference proteome</keyword>
<dbReference type="SUPFAM" id="SSF144091">
    <property type="entry name" value="Rhomboid-like"/>
    <property type="match status" value="1"/>
</dbReference>
<evidence type="ECO:0000256" key="5">
    <source>
        <dbReference type="ARBA" id="ARBA00022989"/>
    </source>
</evidence>
<proteinExistence type="inferred from homology"/>
<evidence type="ECO:0000256" key="1">
    <source>
        <dbReference type="ARBA" id="ARBA00004141"/>
    </source>
</evidence>
<evidence type="ECO:0000256" key="6">
    <source>
        <dbReference type="ARBA" id="ARBA00023136"/>
    </source>
</evidence>
<feature type="domain" description="Peptidase S54 rhomboid" evidence="8">
    <location>
        <begin position="138"/>
        <end position="274"/>
    </location>
</feature>
<keyword evidence="4" id="KW-0378">Hydrolase</keyword>
<feature type="transmembrane region" description="Helical" evidence="7">
    <location>
        <begin position="178"/>
        <end position="197"/>
    </location>
</feature>
<dbReference type="InterPro" id="IPR022764">
    <property type="entry name" value="Peptidase_S54_rhomboid_dom"/>
</dbReference>
<keyword evidence="3 7" id="KW-0812">Transmembrane</keyword>
<comment type="similarity">
    <text evidence="2">Belongs to the peptidase S54 family.</text>
</comment>
<evidence type="ECO:0000259" key="8">
    <source>
        <dbReference type="Pfam" id="PF01694"/>
    </source>
</evidence>
<dbReference type="Gene3D" id="1.20.1540.10">
    <property type="entry name" value="Rhomboid-like"/>
    <property type="match status" value="1"/>
</dbReference>
<evidence type="ECO:0000313" key="9">
    <source>
        <dbReference type="EMBL" id="UWZ81138.1"/>
    </source>
</evidence>
<evidence type="ECO:0000256" key="2">
    <source>
        <dbReference type="ARBA" id="ARBA00009045"/>
    </source>
</evidence>
<dbReference type="PANTHER" id="PTHR43731:SF14">
    <property type="entry name" value="PRESENILIN-ASSOCIATED RHOMBOID-LIKE PROTEIN, MITOCHONDRIAL"/>
    <property type="match status" value="1"/>
</dbReference>
<name>A0ABY5ZPX5_9BACT</name>